<dbReference type="AlphaFoldDB" id="A0A7S4BM00"/>
<evidence type="ECO:0000313" key="2">
    <source>
        <dbReference type="EMBL" id="CAE0770194.1"/>
    </source>
</evidence>
<gene>
    <name evidence="2" type="ORF">PCAR00345_LOCUS22806</name>
</gene>
<evidence type="ECO:0000256" key="1">
    <source>
        <dbReference type="SAM" id="MobiDB-lite"/>
    </source>
</evidence>
<dbReference type="EMBL" id="HBIZ01035805">
    <property type="protein sequence ID" value="CAE0770194.1"/>
    <property type="molecule type" value="Transcribed_RNA"/>
</dbReference>
<name>A0A7S4BM00_CHRCT</name>
<feature type="compositionally biased region" description="Low complexity" evidence="1">
    <location>
        <begin position="1"/>
        <end position="19"/>
    </location>
</feature>
<reference evidence="2" key="1">
    <citation type="submission" date="2021-01" db="EMBL/GenBank/DDBJ databases">
        <authorList>
            <person name="Corre E."/>
            <person name="Pelletier E."/>
            <person name="Niang G."/>
            <person name="Scheremetjew M."/>
            <person name="Finn R."/>
            <person name="Kale V."/>
            <person name="Holt S."/>
            <person name="Cochrane G."/>
            <person name="Meng A."/>
            <person name="Brown T."/>
            <person name="Cohen L."/>
        </authorList>
    </citation>
    <scope>NUCLEOTIDE SEQUENCE</scope>
    <source>
        <strain evidence="2">CCMP645</strain>
    </source>
</reference>
<organism evidence="2">
    <name type="scientific">Chrysotila carterae</name>
    <name type="common">Marine alga</name>
    <name type="synonym">Syracosphaera carterae</name>
    <dbReference type="NCBI Taxonomy" id="13221"/>
    <lineage>
        <taxon>Eukaryota</taxon>
        <taxon>Haptista</taxon>
        <taxon>Haptophyta</taxon>
        <taxon>Prymnesiophyceae</taxon>
        <taxon>Isochrysidales</taxon>
        <taxon>Isochrysidaceae</taxon>
        <taxon>Chrysotila</taxon>
    </lineage>
</organism>
<sequence length="380" mass="41784">MADAPLTPEKTESTEPTSLRDLLKPSSWPSTATVKEVAGKLYDAETRPGLVANGLTKCGAEKIFDAKSIGFVASLSTVSGLLEQKAAFAEMAGPYINKAYNPEGRKELVSEAAELASTKVIQPTRDFAAPYVSPYLSKFENKRAEIVSSKRYEKAVAALQQVREHPMELASEFKSKAIDLLKYEKLMSYREYVMSPEFQADTRRLVQVELPAIASDAASRGVHTLKHSANALAETVETRRAQVTTALERGYSAVKKVELDDLRARAKSLVGELQNEVSEGVSLAREKGFSASDAIARVKKARAFTRTFTPTPTPTPRPTPNAHANAHGHVRMRKYTLRRALLRSHRMRTCSCLLSAPLRNTHVISSLDAPSCPRRALLPF</sequence>
<feature type="region of interest" description="Disordered" evidence="1">
    <location>
        <begin position="1"/>
        <end position="26"/>
    </location>
</feature>
<proteinExistence type="predicted"/>
<protein>
    <submittedName>
        <fullName evidence="2">Uncharacterized protein</fullName>
    </submittedName>
</protein>
<feature type="region of interest" description="Disordered" evidence="1">
    <location>
        <begin position="307"/>
        <end position="326"/>
    </location>
</feature>
<accession>A0A7S4BM00</accession>